<proteinExistence type="predicted"/>
<accession>A0A7Z1MGT8</accession>
<dbReference type="EMBL" id="MDBS01000045">
    <property type="protein sequence ID" value="PMP26710.1"/>
    <property type="molecule type" value="Genomic_DNA"/>
</dbReference>
<name>A0A7Z1MGT8_9VIBR</name>
<reference evidence="2" key="1">
    <citation type="submission" date="2016-07" db="EMBL/GenBank/DDBJ databases">
        <authorList>
            <person name="Kauffman K."/>
            <person name="Arevalo P."/>
            <person name="Polz M.F."/>
        </authorList>
    </citation>
    <scope>NUCLEOTIDE SEQUENCE</scope>
    <source>
        <strain evidence="2">10N.222.46.E12</strain>
    </source>
</reference>
<comment type="caution">
    <text evidence="2">The sequence shown here is derived from an EMBL/GenBank/DDBJ whole genome shotgun (WGS) entry which is preliminary data.</text>
</comment>
<sequence length="188" mass="21482">MSTFGETQQLMNTTTKSQQEVDTLSRANSLEQREMASLTEKLEVPFQEYVEGQYENQKGKAQQILTGNNSEARKNRADEWEEFKQTDAFKDFVLASVPSKEAHDNHFNAEPTQAEWQEMVGEQYKGKALGQTSEVILNQHEKRGGTETYYTPEAHTQIVDDTRDQFERTSAHVDAPASLQETDKQTRT</sequence>
<gene>
    <name evidence="2" type="ORF">BCS90_01545</name>
</gene>
<protein>
    <submittedName>
        <fullName evidence="2">Uncharacterized protein</fullName>
    </submittedName>
</protein>
<feature type="region of interest" description="Disordered" evidence="1">
    <location>
        <begin position="1"/>
        <end position="22"/>
    </location>
</feature>
<dbReference type="AlphaFoldDB" id="A0A7Z1MGT8"/>
<evidence type="ECO:0000313" key="2">
    <source>
        <dbReference type="EMBL" id="PMP26710.1"/>
    </source>
</evidence>
<organism evidence="2">
    <name type="scientific">Vibrio cyclitrophicus</name>
    <dbReference type="NCBI Taxonomy" id="47951"/>
    <lineage>
        <taxon>Bacteria</taxon>
        <taxon>Pseudomonadati</taxon>
        <taxon>Pseudomonadota</taxon>
        <taxon>Gammaproteobacteria</taxon>
        <taxon>Vibrionales</taxon>
        <taxon>Vibrionaceae</taxon>
        <taxon>Vibrio</taxon>
    </lineage>
</organism>
<reference evidence="2" key="2">
    <citation type="journal article" date="2018" name="Nature">
        <title>A major lineage of non-tailed dsDNA viruses as unrecognized killers of marine bacteria.</title>
        <authorList>
            <person name="Kauffman K.M."/>
            <person name="Hussain F.A."/>
            <person name="Yang J."/>
            <person name="Arevalo P."/>
            <person name="Brown J.M."/>
            <person name="Chang W.K."/>
            <person name="VanInsberghe D."/>
            <person name="Elsherbini J."/>
            <person name="Sharma R.S."/>
            <person name="Cutler M.B."/>
            <person name="Kelly L."/>
            <person name="Polz M.F."/>
        </authorList>
    </citation>
    <scope>NUCLEOTIDE SEQUENCE</scope>
    <source>
        <strain evidence="2">10N.222.46.E12</strain>
    </source>
</reference>
<evidence type="ECO:0000256" key="1">
    <source>
        <dbReference type="SAM" id="MobiDB-lite"/>
    </source>
</evidence>
<feature type="region of interest" description="Disordered" evidence="1">
    <location>
        <begin position="163"/>
        <end position="188"/>
    </location>
</feature>
<dbReference type="RefSeq" id="WP_102332418.1">
    <property type="nucleotide sequence ID" value="NZ_CP170595.1"/>
</dbReference>